<proteinExistence type="predicted"/>
<keyword evidence="3" id="KW-1185">Reference proteome</keyword>
<reference evidence="2 3" key="1">
    <citation type="submission" date="2015-09" db="EMBL/GenBank/DDBJ databases">
        <title>Atta colombica WGS genome.</title>
        <authorList>
            <person name="Nygaard S."/>
            <person name="Hu H."/>
            <person name="Boomsma J."/>
            <person name="Zhang G."/>
        </authorList>
    </citation>
    <scope>NUCLEOTIDE SEQUENCE [LARGE SCALE GENOMIC DNA]</scope>
    <source>
        <strain evidence="2">Treedump-2</strain>
        <tissue evidence="2">Whole body</tissue>
    </source>
</reference>
<evidence type="ECO:0000313" key="3">
    <source>
        <dbReference type="Proteomes" id="UP000078540"/>
    </source>
</evidence>
<keyword evidence="1" id="KW-0812">Transmembrane</keyword>
<protein>
    <submittedName>
        <fullName evidence="2">Uncharacterized protein</fullName>
    </submittedName>
</protein>
<sequence length="133" mass="15498">MSNFVPGNYDLRTVLIFCYHLKKHRIVTGDEGEKAVYNFINSNEKKYITTLITENAARELTPPMIMEFVANIFHPWLFDKKIPLPVVLYVIYTAICHHITMALSDFCFINQIILMALFLQLMDVTMFHPLKQA</sequence>
<keyword evidence="1" id="KW-1133">Transmembrane helix</keyword>
<name>A0A151I311_9HYME</name>
<feature type="transmembrane region" description="Helical" evidence="1">
    <location>
        <begin position="82"/>
        <end position="102"/>
    </location>
</feature>
<dbReference type="STRING" id="520822.A0A151I311"/>
<feature type="transmembrane region" description="Helical" evidence="1">
    <location>
        <begin position="108"/>
        <end position="127"/>
    </location>
</feature>
<dbReference type="Proteomes" id="UP000078540">
    <property type="component" value="Unassembled WGS sequence"/>
</dbReference>
<evidence type="ECO:0000313" key="2">
    <source>
        <dbReference type="EMBL" id="KYM82846.1"/>
    </source>
</evidence>
<organism evidence="2 3">
    <name type="scientific">Atta colombica</name>
    <dbReference type="NCBI Taxonomy" id="520822"/>
    <lineage>
        <taxon>Eukaryota</taxon>
        <taxon>Metazoa</taxon>
        <taxon>Ecdysozoa</taxon>
        <taxon>Arthropoda</taxon>
        <taxon>Hexapoda</taxon>
        <taxon>Insecta</taxon>
        <taxon>Pterygota</taxon>
        <taxon>Neoptera</taxon>
        <taxon>Endopterygota</taxon>
        <taxon>Hymenoptera</taxon>
        <taxon>Apocrita</taxon>
        <taxon>Aculeata</taxon>
        <taxon>Formicoidea</taxon>
        <taxon>Formicidae</taxon>
        <taxon>Myrmicinae</taxon>
        <taxon>Atta</taxon>
    </lineage>
</organism>
<gene>
    <name evidence="2" type="ORF">ALC53_06692</name>
</gene>
<evidence type="ECO:0000256" key="1">
    <source>
        <dbReference type="SAM" id="Phobius"/>
    </source>
</evidence>
<dbReference type="AlphaFoldDB" id="A0A151I311"/>
<keyword evidence="1" id="KW-0472">Membrane</keyword>
<accession>A0A151I311</accession>
<dbReference type="EMBL" id="KQ976506">
    <property type="protein sequence ID" value="KYM82846.1"/>
    <property type="molecule type" value="Genomic_DNA"/>
</dbReference>